<dbReference type="AlphaFoldDB" id="A0A0A1UH69"/>
<reference evidence="2 3" key="1">
    <citation type="submission" date="2012-10" db="EMBL/GenBank/DDBJ databases">
        <authorList>
            <person name="Zafar N."/>
            <person name="Inman J."/>
            <person name="Hall N."/>
            <person name="Lorenzi H."/>
            <person name="Caler E."/>
        </authorList>
    </citation>
    <scope>NUCLEOTIDE SEQUENCE [LARGE SCALE GENOMIC DNA]</scope>
    <source>
        <strain evidence="2 3">IP1</strain>
    </source>
</reference>
<dbReference type="SUPFAM" id="SSF100939">
    <property type="entry name" value="SPOC domain-like"/>
    <property type="match status" value="1"/>
</dbReference>
<evidence type="ECO:0008006" key="4">
    <source>
        <dbReference type="Google" id="ProtNLM"/>
    </source>
</evidence>
<dbReference type="SUPFAM" id="SSF53300">
    <property type="entry name" value="vWA-like"/>
    <property type="match status" value="1"/>
</dbReference>
<keyword evidence="3" id="KW-1185">Reference proteome</keyword>
<name>A0A0A1UH69_ENTIV</name>
<dbReference type="InterPro" id="IPR036465">
    <property type="entry name" value="vWFA_dom_sf"/>
</dbReference>
<dbReference type="GeneID" id="14893769"/>
<dbReference type="VEuPathDB" id="AmoebaDB:EIN_246960"/>
<proteinExistence type="predicted"/>
<dbReference type="OMA" id="QPFDKEI"/>
<dbReference type="RefSeq" id="XP_004261573.1">
    <property type="nucleotide sequence ID" value="XM_004261525.1"/>
</dbReference>
<evidence type="ECO:0000256" key="1">
    <source>
        <dbReference type="SAM" id="MobiDB-lite"/>
    </source>
</evidence>
<protein>
    <recommendedName>
        <fullName evidence="4">Ku domain-containing protein</fullName>
    </recommendedName>
</protein>
<dbReference type="OrthoDB" id="3249161at2759"/>
<sequence length="589" mass="68433">MEEEANEQQDEYIQGGEPEKKPFEVPKEGTVFILDCHNYNNMGMDEKLKEAVLNHMRRTPVLYPKDRFALVLFGVDAPSEKMPNIVLSHFLGFASGELFKKTEEKLSHIVPSTKVTPLISVLEFANTIFERAVESNLINQRRIVFVVPPAFFETHEITPEINAYVTSHSVVPIIFSSHFPDFFPFPCFQLERLERVSIAFHKSYGYYYDFVPFNGTRCRVIVNNIFADVRASTLGNVLVEKQKFRRVVGKIRKDEIEEAKLRELPVPTDEDGNWEYAYNAKKLVFTEDDYQKLHRIPDEFKNSIRVRGKIDVDLITETIGKPMFIRPTGDSVEWYEALYKSLYEKHVALRCDFLMITAMRDSVVVALESFEEIFPRGLYILVIPFYQDYLTINYGDKCYDYSKIEVASEANLAVKRLIETTTKENLDLLQLKNPAVQKRLDVIAEIVEGDVRVERNRENERLARMRETEDERKTEKEVNEVSAFFYVQPILKNSSRKQVIPEMGEDEMLKIFNEINDGKYARLTVPILKSFLMASHVVVTNKDKKMDLLEKAKRLVEKIQSEMEKEDEEAEQGDNANNVEEAQNEEEQQ</sequence>
<dbReference type="Proteomes" id="UP000014680">
    <property type="component" value="Unassembled WGS sequence"/>
</dbReference>
<organism evidence="2 3">
    <name type="scientific">Entamoeba invadens IP1</name>
    <dbReference type="NCBI Taxonomy" id="370355"/>
    <lineage>
        <taxon>Eukaryota</taxon>
        <taxon>Amoebozoa</taxon>
        <taxon>Evosea</taxon>
        <taxon>Archamoebae</taxon>
        <taxon>Mastigamoebida</taxon>
        <taxon>Entamoebidae</taxon>
        <taxon>Entamoeba</taxon>
    </lineage>
</organism>
<dbReference type="EMBL" id="KB206169">
    <property type="protein sequence ID" value="ELP94802.1"/>
    <property type="molecule type" value="Genomic_DNA"/>
</dbReference>
<evidence type="ECO:0000313" key="3">
    <source>
        <dbReference type="Proteomes" id="UP000014680"/>
    </source>
</evidence>
<feature type="compositionally biased region" description="Acidic residues" evidence="1">
    <location>
        <begin position="1"/>
        <end position="10"/>
    </location>
</feature>
<dbReference type="InterPro" id="IPR016194">
    <property type="entry name" value="SPOC-like_C_dom_sf"/>
</dbReference>
<feature type="region of interest" description="Disordered" evidence="1">
    <location>
        <begin position="1"/>
        <end position="22"/>
    </location>
</feature>
<feature type="region of interest" description="Disordered" evidence="1">
    <location>
        <begin position="560"/>
        <end position="589"/>
    </location>
</feature>
<accession>A0A0A1UH69</accession>
<evidence type="ECO:0000313" key="2">
    <source>
        <dbReference type="EMBL" id="ELP94802.1"/>
    </source>
</evidence>
<gene>
    <name evidence="2" type="ORF">EIN_246960</name>
</gene>
<dbReference type="KEGG" id="eiv:EIN_246960"/>
<dbReference type="Gene3D" id="3.40.50.410">
    <property type="entry name" value="von Willebrand factor, type A domain"/>
    <property type="match status" value="1"/>
</dbReference>